<dbReference type="PANTHER" id="PTHR23416">
    <property type="entry name" value="SIALIC ACID SYNTHASE-RELATED"/>
    <property type="match status" value="1"/>
</dbReference>
<comment type="similarity">
    <text evidence="1">Belongs to the transferase hexapeptide repeat family.</text>
</comment>
<evidence type="ECO:0008006" key="5">
    <source>
        <dbReference type="Google" id="ProtNLM"/>
    </source>
</evidence>
<dbReference type="PANTHER" id="PTHR23416:SF23">
    <property type="entry name" value="ACETYLTRANSFERASE C18B11.09C-RELATED"/>
    <property type="match status" value="1"/>
</dbReference>
<protein>
    <recommendedName>
        <fullName evidence="5">Transferase</fullName>
    </recommendedName>
</protein>
<keyword evidence="4" id="KW-1185">Reference proteome</keyword>
<evidence type="ECO:0000313" key="3">
    <source>
        <dbReference type="EMBL" id="BBY00468.1"/>
    </source>
</evidence>
<organism evidence="3 4">
    <name type="scientific">Mycobacterium seoulense</name>
    <dbReference type="NCBI Taxonomy" id="386911"/>
    <lineage>
        <taxon>Bacteria</taxon>
        <taxon>Bacillati</taxon>
        <taxon>Actinomycetota</taxon>
        <taxon>Actinomycetes</taxon>
        <taxon>Mycobacteriales</taxon>
        <taxon>Mycobacteriaceae</taxon>
        <taxon>Mycobacterium</taxon>
    </lineage>
</organism>
<dbReference type="SUPFAM" id="SSF51161">
    <property type="entry name" value="Trimeric LpxA-like enzymes"/>
    <property type="match status" value="1"/>
</dbReference>
<sequence>MNGMANQIRGTIHADELVVGDGIVVEPGVVITGNGGPAKRVVLGDHCFIGHEVRILAPEFRLGDYSKLNMHTFGHGEHALQIGRNCWIGGNCVLDCMGGLDIDDNVGIGAHSQLWTHIQFGDIVEGSRFYSRKYMHVSRDAWFVGHCVVSPVSVGERSMAMVGSVVTRDMEPNHIYAGVPAKDVTDKLGPQFESRTVDQKAAKLQELLDSFFVQHPEYRDALRIARSSEDRKPGMTNFDVSSRVYTRTRSEAEVAFLKSHVPLVKFVPEDEPQFIIRDQP</sequence>
<dbReference type="Gene3D" id="2.160.10.10">
    <property type="entry name" value="Hexapeptide repeat proteins"/>
    <property type="match status" value="2"/>
</dbReference>
<keyword evidence="2" id="KW-0808">Transferase</keyword>
<evidence type="ECO:0000256" key="2">
    <source>
        <dbReference type="ARBA" id="ARBA00022679"/>
    </source>
</evidence>
<dbReference type="EMBL" id="AP022582">
    <property type="protein sequence ID" value="BBY00468.1"/>
    <property type="molecule type" value="Genomic_DNA"/>
</dbReference>
<dbReference type="Proteomes" id="UP000466632">
    <property type="component" value="Chromosome"/>
</dbReference>
<evidence type="ECO:0000256" key="1">
    <source>
        <dbReference type="ARBA" id="ARBA00007274"/>
    </source>
</evidence>
<dbReference type="InterPro" id="IPR051159">
    <property type="entry name" value="Hexapeptide_acetyltransf"/>
</dbReference>
<name>A0A7I7NY46_9MYCO</name>
<gene>
    <name evidence="3" type="ORF">MSEO_09670</name>
</gene>
<dbReference type="GO" id="GO:0008374">
    <property type="term" value="F:O-acyltransferase activity"/>
    <property type="evidence" value="ECO:0007669"/>
    <property type="project" value="TreeGrafter"/>
</dbReference>
<dbReference type="AlphaFoldDB" id="A0A7I7NY46"/>
<dbReference type="CDD" id="cd04647">
    <property type="entry name" value="LbH_MAT_like"/>
    <property type="match status" value="1"/>
</dbReference>
<evidence type="ECO:0000313" key="4">
    <source>
        <dbReference type="Proteomes" id="UP000466632"/>
    </source>
</evidence>
<accession>A0A7I7NY46</accession>
<dbReference type="InterPro" id="IPR011004">
    <property type="entry name" value="Trimer_LpxA-like_sf"/>
</dbReference>
<dbReference type="KEGG" id="mseo:MSEO_09670"/>
<reference evidence="3 4" key="1">
    <citation type="journal article" date="2019" name="Emerg. Microbes Infect.">
        <title>Comprehensive subspecies identification of 175 nontuberculous mycobacteria species based on 7547 genomic profiles.</title>
        <authorList>
            <person name="Matsumoto Y."/>
            <person name="Kinjo T."/>
            <person name="Motooka D."/>
            <person name="Nabeya D."/>
            <person name="Jung N."/>
            <person name="Uechi K."/>
            <person name="Horii T."/>
            <person name="Iida T."/>
            <person name="Fujita J."/>
            <person name="Nakamura S."/>
        </authorList>
    </citation>
    <scope>NUCLEOTIDE SEQUENCE [LARGE SCALE GENOMIC DNA]</scope>
    <source>
        <strain evidence="3 4">JCM 16018</strain>
    </source>
</reference>
<proteinExistence type="inferred from homology"/>